<protein>
    <submittedName>
        <fullName evidence="1">Uncharacterized protein</fullName>
    </submittedName>
</protein>
<proteinExistence type="predicted"/>
<organism evidence="1">
    <name type="scientific">Timema genevievae</name>
    <name type="common">Walking stick</name>
    <dbReference type="NCBI Taxonomy" id="629358"/>
    <lineage>
        <taxon>Eukaryota</taxon>
        <taxon>Metazoa</taxon>
        <taxon>Ecdysozoa</taxon>
        <taxon>Arthropoda</taxon>
        <taxon>Hexapoda</taxon>
        <taxon>Insecta</taxon>
        <taxon>Pterygota</taxon>
        <taxon>Neoptera</taxon>
        <taxon>Polyneoptera</taxon>
        <taxon>Phasmatodea</taxon>
        <taxon>Timematodea</taxon>
        <taxon>Timematoidea</taxon>
        <taxon>Timematidae</taxon>
        <taxon>Timema</taxon>
    </lineage>
</organism>
<dbReference type="InterPro" id="IPR028039">
    <property type="entry name" value="CCDC32"/>
</dbReference>
<dbReference type="Pfam" id="PF14989">
    <property type="entry name" value="CCDC32"/>
    <property type="match status" value="1"/>
</dbReference>
<sequence length="176" mass="19693">MMAVWPCHLDQTVSVVMKFEDDFVPSSRLPDSTEYLATLGPTQLWNMKVAEDRGTGCIGECKLAKLKQRQSKEDLVQSLGEKHKSCMQQLLSSSETCEIPEELNLGTQPCANALLRHIAPECQAIDLSELVELLKSDQLSQVLEEDSAEELTMQALLVMCRQKLLMPQIKMNGMPI</sequence>
<dbReference type="EMBL" id="OE842644">
    <property type="protein sequence ID" value="CAD7600960.1"/>
    <property type="molecule type" value="Genomic_DNA"/>
</dbReference>
<reference evidence="1" key="1">
    <citation type="submission" date="2020-11" db="EMBL/GenBank/DDBJ databases">
        <authorList>
            <person name="Tran Van P."/>
        </authorList>
    </citation>
    <scope>NUCLEOTIDE SEQUENCE</scope>
</reference>
<gene>
    <name evidence="1" type="ORF">TGEB3V08_LOCUS7771</name>
</gene>
<accession>A0A7R9K4B7</accession>
<evidence type="ECO:0000313" key="1">
    <source>
        <dbReference type="EMBL" id="CAD7600960.1"/>
    </source>
</evidence>
<dbReference type="AlphaFoldDB" id="A0A7R9K4B7"/>
<name>A0A7R9K4B7_TIMGE</name>